<dbReference type="RefSeq" id="WP_080807097.1">
    <property type="nucleotide sequence ID" value="NZ_CP021983.2"/>
</dbReference>
<dbReference type="EMBL" id="CP021983">
    <property type="protein sequence ID" value="ASC72204.1"/>
    <property type="molecule type" value="Genomic_DNA"/>
</dbReference>
<keyword evidence="3" id="KW-1185">Reference proteome</keyword>
<dbReference type="AlphaFoldDB" id="A0A1Z3HPG4"/>
<gene>
    <name evidence="2" type="ORF">XM38_031590</name>
</gene>
<organism evidence="2 3">
    <name type="scientific">Halomicronema hongdechloris C2206</name>
    <dbReference type="NCBI Taxonomy" id="1641165"/>
    <lineage>
        <taxon>Bacteria</taxon>
        <taxon>Bacillati</taxon>
        <taxon>Cyanobacteriota</taxon>
        <taxon>Cyanophyceae</taxon>
        <taxon>Nodosilineales</taxon>
        <taxon>Nodosilineaceae</taxon>
        <taxon>Halomicronema</taxon>
    </lineage>
</organism>
<accession>A0A1Z3HPG4</accession>
<feature type="compositionally biased region" description="Polar residues" evidence="1">
    <location>
        <begin position="1"/>
        <end position="31"/>
    </location>
</feature>
<evidence type="ECO:0000256" key="1">
    <source>
        <dbReference type="SAM" id="MobiDB-lite"/>
    </source>
</evidence>
<evidence type="ECO:0000313" key="2">
    <source>
        <dbReference type="EMBL" id="ASC72204.1"/>
    </source>
</evidence>
<evidence type="ECO:0000313" key="3">
    <source>
        <dbReference type="Proteomes" id="UP000191901"/>
    </source>
</evidence>
<dbReference type="Proteomes" id="UP000191901">
    <property type="component" value="Chromosome"/>
</dbReference>
<dbReference type="KEGG" id="hhg:XM38_031590"/>
<reference evidence="2 3" key="1">
    <citation type="journal article" date="2016" name="Biochim. Biophys. Acta">
        <title>Characterization of red-shifted phycobilisomes isolated from the chlorophyll f-containing cyanobacterium Halomicronema hongdechloris.</title>
        <authorList>
            <person name="Li Y."/>
            <person name="Lin Y."/>
            <person name="Garvey C.J."/>
            <person name="Birch D."/>
            <person name="Corkery R.W."/>
            <person name="Loughlin P.C."/>
            <person name="Scheer H."/>
            <person name="Willows R.D."/>
            <person name="Chen M."/>
        </authorList>
    </citation>
    <scope>NUCLEOTIDE SEQUENCE [LARGE SCALE GENOMIC DNA]</scope>
    <source>
        <strain evidence="2 3">C2206</strain>
    </source>
</reference>
<dbReference type="OrthoDB" id="531905at2"/>
<dbReference type="STRING" id="1641165.XM38_07245"/>
<name>A0A1Z3HPG4_9CYAN</name>
<sequence>MSTNAANGHSNATEEQETTPAKAQAKQSGSHLVTAEGTDASSVILLSDNTRVVPTNTLPNNRPITANEFTVVGTLNSAGTRPIMADVLQVVNTELLPGHRPIVASNLEVSDLGFLPGNRPIAANDVVDPPPPVLMGYLD</sequence>
<protein>
    <submittedName>
        <fullName evidence="2">Uncharacterized protein</fullName>
    </submittedName>
</protein>
<proteinExistence type="predicted"/>
<feature type="region of interest" description="Disordered" evidence="1">
    <location>
        <begin position="1"/>
        <end position="35"/>
    </location>
</feature>